<name>A0A8J9VB56_9NEOP</name>
<dbReference type="OrthoDB" id="7368983at2759"/>
<reference evidence="2" key="1">
    <citation type="submission" date="2021-12" db="EMBL/GenBank/DDBJ databases">
        <authorList>
            <person name="Martin H S."/>
        </authorList>
    </citation>
    <scope>NUCLEOTIDE SEQUENCE</scope>
</reference>
<evidence type="ECO:0000256" key="1">
    <source>
        <dbReference type="SAM" id="SignalP"/>
    </source>
</evidence>
<organism evidence="2 3">
    <name type="scientific">Brenthis ino</name>
    <name type="common">lesser marbled fritillary</name>
    <dbReference type="NCBI Taxonomy" id="405034"/>
    <lineage>
        <taxon>Eukaryota</taxon>
        <taxon>Metazoa</taxon>
        <taxon>Ecdysozoa</taxon>
        <taxon>Arthropoda</taxon>
        <taxon>Hexapoda</taxon>
        <taxon>Insecta</taxon>
        <taxon>Pterygota</taxon>
        <taxon>Neoptera</taxon>
        <taxon>Endopterygota</taxon>
        <taxon>Lepidoptera</taxon>
        <taxon>Glossata</taxon>
        <taxon>Ditrysia</taxon>
        <taxon>Papilionoidea</taxon>
        <taxon>Nymphalidae</taxon>
        <taxon>Heliconiinae</taxon>
        <taxon>Argynnini</taxon>
        <taxon>Brenthis</taxon>
    </lineage>
</organism>
<dbReference type="EMBL" id="OV170233">
    <property type="protein sequence ID" value="CAH0718643.1"/>
    <property type="molecule type" value="Genomic_DNA"/>
</dbReference>
<protein>
    <submittedName>
        <fullName evidence="2">Uncharacterized protein</fullName>
    </submittedName>
</protein>
<evidence type="ECO:0000313" key="3">
    <source>
        <dbReference type="Proteomes" id="UP000838878"/>
    </source>
</evidence>
<feature type="chain" id="PRO_5035419576" evidence="1">
    <location>
        <begin position="18"/>
        <end position="91"/>
    </location>
</feature>
<dbReference type="Proteomes" id="UP000838878">
    <property type="component" value="Chromosome 13"/>
</dbReference>
<feature type="signal peptide" evidence="1">
    <location>
        <begin position="1"/>
        <end position="17"/>
    </location>
</feature>
<evidence type="ECO:0000313" key="2">
    <source>
        <dbReference type="EMBL" id="CAH0718643.1"/>
    </source>
</evidence>
<keyword evidence="3" id="KW-1185">Reference proteome</keyword>
<keyword evidence="1" id="KW-0732">Signal</keyword>
<proteinExistence type="predicted"/>
<accession>A0A8J9VB56</accession>
<sequence length="91" mass="10684">MFVLGLLATSVFLYAESTHIFGLDKDFNKLSSDKELSNHVQEVLKRLKTFKVSVHPRIRFFYQLLKKGMSDYSHRIADSLYIPNVYQKENK</sequence>
<dbReference type="AlphaFoldDB" id="A0A8J9VB56"/>
<gene>
    <name evidence="2" type="ORF">BINO364_LOCUS5085</name>
</gene>
<feature type="non-terminal residue" evidence="2">
    <location>
        <position position="91"/>
    </location>
</feature>